<organism evidence="9">
    <name type="scientific">Marinomonas sp. (strain MWYL1)</name>
    <dbReference type="NCBI Taxonomy" id="400668"/>
    <lineage>
        <taxon>Bacteria</taxon>
        <taxon>Pseudomonadati</taxon>
        <taxon>Pseudomonadota</taxon>
        <taxon>Gammaproteobacteria</taxon>
        <taxon>Oceanospirillales</taxon>
        <taxon>Oceanospirillaceae</taxon>
        <taxon>Marinomonas</taxon>
    </lineage>
</organism>
<evidence type="ECO:0000256" key="6">
    <source>
        <dbReference type="ARBA" id="ARBA00048439"/>
    </source>
</evidence>
<dbReference type="InterPro" id="IPR022701">
    <property type="entry name" value="QTMAN_N"/>
</dbReference>
<keyword evidence="2" id="KW-0328">Glycosyltransferase</keyword>
<feature type="domain" description="tRNA-queuosine alpha-mannosyltransferase N-terminal" evidence="8">
    <location>
        <begin position="2"/>
        <end position="173"/>
    </location>
</feature>
<evidence type="ECO:0000256" key="1">
    <source>
        <dbReference type="ARBA" id="ARBA00009481"/>
    </source>
</evidence>
<dbReference type="InterPro" id="IPR001296">
    <property type="entry name" value="Glyco_trans_1"/>
</dbReference>
<dbReference type="OrthoDB" id="9792163at2"/>
<protein>
    <recommendedName>
        <fullName evidence="5">tRNA-queuosine alpha-mannosyltransferase</fullName>
        <ecNumber evidence="4">2.4.1.110</ecNumber>
    </recommendedName>
</protein>
<evidence type="ECO:0000259" key="8">
    <source>
        <dbReference type="Pfam" id="PF12038"/>
    </source>
</evidence>
<evidence type="ECO:0000256" key="3">
    <source>
        <dbReference type="ARBA" id="ARBA00022679"/>
    </source>
</evidence>
<evidence type="ECO:0000259" key="7">
    <source>
        <dbReference type="Pfam" id="PF00534"/>
    </source>
</evidence>
<accession>A6VY59</accession>
<name>A6VY59_MARMS</name>
<dbReference type="KEGG" id="mmw:Mmwyl1_2466"/>
<feature type="domain" description="Glycosyl transferase family 1" evidence="7">
    <location>
        <begin position="195"/>
        <end position="318"/>
    </location>
</feature>
<evidence type="ECO:0000313" key="9">
    <source>
        <dbReference type="EMBL" id="ABR71388.1"/>
    </source>
</evidence>
<gene>
    <name evidence="9" type="ordered locus">Mmwyl1_2466</name>
</gene>
<dbReference type="InterPro" id="IPR051862">
    <property type="entry name" value="GT-like_domain_containing_1"/>
</dbReference>
<dbReference type="eggNOG" id="COG0297">
    <property type="taxonomic scope" value="Bacteria"/>
</dbReference>
<evidence type="ECO:0000256" key="5">
    <source>
        <dbReference type="ARBA" id="ARBA00044539"/>
    </source>
</evidence>
<dbReference type="PANTHER" id="PTHR13615:SF3">
    <property type="entry name" value="GLYCOSYLTRANSFERASE-LIKE DOMAIN-CONTAINING PROTEIN 1"/>
    <property type="match status" value="1"/>
</dbReference>
<dbReference type="EC" id="2.4.1.110" evidence="4"/>
<proteinExistence type="inferred from homology"/>
<evidence type="ECO:0000256" key="4">
    <source>
        <dbReference type="ARBA" id="ARBA00044517"/>
    </source>
</evidence>
<dbReference type="AlphaFoldDB" id="A6VY59"/>
<evidence type="ECO:0000256" key="2">
    <source>
        <dbReference type="ARBA" id="ARBA00022676"/>
    </source>
</evidence>
<dbReference type="GO" id="GO:0016438">
    <property type="term" value="F:tRNA-queuosine(34) beta-mannosyltransferase activity"/>
    <property type="evidence" value="ECO:0007669"/>
    <property type="project" value="UniProtKB-EC"/>
</dbReference>
<dbReference type="PANTHER" id="PTHR13615">
    <property type="entry name" value="GLYCOSYLTRANSFERASE-LIKE 1"/>
    <property type="match status" value="1"/>
</dbReference>
<dbReference type="EMBL" id="CP000749">
    <property type="protein sequence ID" value="ABR71388.1"/>
    <property type="molecule type" value="Genomic_DNA"/>
</dbReference>
<dbReference type="HOGENOM" id="CLU_033439_1_0_6"/>
<comment type="catalytic activity">
    <reaction evidence="6">
        <text>queuosine(34) in tRNA(Asp) + GDP-alpha-D-mannose = O-4''-alpha-D-mannosylqueuosine(34) in tRNA(Asp) + GDP + H(+)</text>
        <dbReference type="Rhea" id="RHEA:12885"/>
        <dbReference type="Rhea" id="RHEA-COMP:18572"/>
        <dbReference type="Rhea" id="RHEA-COMP:18581"/>
        <dbReference type="ChEBI" id="CHEBI:15378"/>
        <dbReference type="ChEBI" id="CHEBI:57527"/>
        <dbReference type="ChEBI" id="CHEBI:58189"/>
        <dbReference type="ChEBI" id="CHEBI:194431"/>
        <dbReference type="ChEBI" id="CHEBI:194442"/>
        <dbReference type="EC" id="2.4.1.110"/>
    </reaction>
    <physiologicalReaction direction="left-to-right" evidence="6">
        <dbReference type="Rhea" id="RHEA:12886"/>
    </physiologicalReaction>
</comment>
<dbReference type="SUPFAM" id="SSF53756">
    <property type="entry name" value="UDP-Glycosyltransferase/glycogen phosphorylase"/>
    <property type="match status" value="1"/>
</dbReference>
<dbReference type="Gene3D" id="3.40.50.2000">
    <property type="entry name" value="Glycogen Phosphorylase B"/>
    <property type="match status" value="1"/>
</dbReference>
<keyword evidence="3 9" id="KW-0808">Transferase</keyword>
<comment type="similarity">
    <text evidence="1">Belongs to the glycosyltransferase group 1 family. Glycosyltransferase 4 subfamily.</text>
</comment>
<dbReference type="STRING" id="400668.Mmwyl1_2466"/>
<reference evidence="9" key="1">
    <citation type="submission" date="2007-06" db="EMBL/GenBank/DDBJ databases">
        <title>Complete sequence of Marinomonas sp. MWYL1.</title>
        <authorList>
            <consortium name="US DOE Joint Genome Institute"/>
            <person name="Copeland A."/>
            <person name="Lucas S."/>
            <person name="Lapidus A."/>
            <person name="Barry K."/>
            <person name="Glavina del Rio T."/>
            <person name="Dalin E."/>
            <person name="Tice H."/>
            <person name="Pitluck S."/>
            <person name="Kiss H."/>
            <person name="Brettin T."/>
            <person name="Bruce D."/>
            <person name="Detter J.C."/>
            <person name="Han C."/>
            <person name="Schmutz J."/>
            <person name="Larimer F."/>
            <person name="Land M."/>
            <person name="Hauser L."/>
            <person name="Kyrpides N."/>
            <person name="Kim E."/>
            <person name="Johnston A.W.B."/>
            <person name="Todd J.D."/>
            <person name="Rogers R."/>
            <person name="Wexler M."/>
            <person name="Bond P.L."/>
            <person name="Li Y."/>
            <person name="Richardson P."/>
        </authorList>
    </citation>
    <scope>NUCLEOTIDE SEQUENCE [LARGE SCALE GENOMIC DNA]</scope>
    <source>
        <strain evidence="9">MWYL1</strain>
    </source>
</reference>
<dbReference type="Pfam" id="PF12038">
    <property type="entry name" value="QTMAN_N"/>
    <property type="match status" value="1"/>
</dbReference>
<dbReference type="CDD" id="cd01635">
    <property type="entry name" value="Glycosyltransferase_GTB-type"/>
    <property type="match status" value="1"/>
</dbReference>
<dbReference type="CAZy" id="GT4">
    <property type="family name" value="Glycosyltransferase Family 4"/>
</dbReference>
<sequence length="390" mass="44366">MRILLISAYEASSHKAWANTLMNGLSQHDWSYLSLPARHFAWRIRGNAMSFAFDPKFKPILEKPYDLVIATSMTDCVGLKAFCPDLQNLPWLLYFHENQFAYPASDKQQGLIEMQMVTLYSALAADLCVFNSQFNKASFFAGARALLKKLPDYVSPDWLNGTEAKSQVLPVPLDMLVSMEALVSAEESTNLISQPGRIKLVWSARWEFDKGPDRLLAILEELEHRKLDYEIAILGEQFRSTPKEFDQIQAKFAHRVTQFGFAPSRADYLRFLSSSDIVLSTALHEFQGLAVLEAVTLGCVPVLPDRQVYPELFGKYQNEKHQSEKYQNEKQYLYQSDLSNIQQEAKNAVDLIQYIVVNDVKAPDVSQYQAKNLLVKYAELVEKKGGSTRL</sequence>
<dbReference type="Pfam" id="PF00534">
    <property type="entry name" value="Glycos_transf_1"/>
    <property type="match status" value="1"/>
</dbReference>